<name>G5SUG9_9BACT</name>
<dbReference type="AlphaFoldDB" id="G5SUG9"/>
<gene>
    <name evidence="1" type="ORF">HMPREF9441_03029</name>
</gene>
<protein>
    <submittedName>
        <fullName evidence="1">Uncharacterized protein</fullName>
    </submittedName>
</protein>
<evidence type="ECO:0000313" key="1">
    <source>
        <dbReference type="EMBL" id="EHG99412.1"/>
    </source>
</evidence>
<organism evidence="1 2">
    <name type="scientific">Paraprevotella clara YIT 11840</name>
    <dbReference type="NCBI Taxonomy" id="762968"/>
    <lineage>
        <taxon>Bacteria</taxon>
        <taxon>Pseudomonadati</taxon>
        <taxon>Bacteroidota</taxon>
        <taxon>Bacteroidia</taxon>
        <taxon>Bacteroidales</taxon>
        <taxon>Prevotellaceae</taxon>
        <taxon>Paraprevotella</taxon>
    </lineage>
</organism>
<keyword evidence="2" id="KW-1185">Reference proteome</keyword>
<accession>G5SUG9</accession>
<dbReference type="EMBL" id="AFFY01000045">
    <property type="protein sequence ID" value="EHG99412.1"/>
    <property type="molecule type" value="Genomic_DNA"/>
</dbReference>
<evidence type="ECO:0000313" key="2">
    <source>
        <dbReference type="Proteomes" id="UP000003598"/>
    </source>
</evidence>
<sequence>MQFCIHKEDASRRSGLHHIGKIKHFFSNRMKKIRNFFMRIKIVKNPKAVTENFGFFTGGGCPTAMD</sequence>
<dbReference type="HOGENOM" id="CLU_2827226_0_0_10"/>
<reference evidence="1 2" key="1">
    <citation type="submission" date="2011-03" db="EMBL/GenBank/DDBJ databases">
        <authorList>
            <person name="Weinstock G."/>
            <person name="Sodergren E."/>
            <person name="Clifton S."/>
            <person name="Fulton L."/>
            <person name="Fulton B."/>
            <person name="Courtney L."/>
            <person name="Fronick C."/>
            <person name="Harrison M."/>
            <person name="Strong C."/>
            <person name="Farmer C."/>
            <person name="Delahaunty K."/>
            <person name="Markovic C."/>
            <person name="Hall O."/>
            <person name="Minx P."/>
            <person name="Tomlinson C."/>
            <person name="Mitreva M."/>
            <person name="Hou S."/>
            <person name="Chen J."/>
            <person name="Wollam A."/>
            <person name="Pepin K.H."/>
            <person name="Johnson M."/>
            <person name="Bhonagiri V."/>
            <person name="Zhang X."/>
            <person name="Suruliraj S."/>
            <person name="Warren W."/>
            <person name="Chinwalla A."/>
            <person name="Mardis E.R."/>
            <person name="Wilson R.K."/>
        </authorList>
    </citation>
    <scope>NUCLEOTIDE SEQUENCE [LARGE SCALE GENOMIC DNA]</scope>
    <source>
        <strain evidence="1 2">YIT 11840</strain>
    </source>
</reference>
<proteinExistence type="predicted"/>
<dbReference type="Proteomes" id="UP000003598">
    <property type="component" value="Unassembled WGS sequence"/>
</dbReference>
<comment type="caution">
    <text evidence="1">The sequence shown here is derived from an EMBL/GenBank/DDBJ whole genome shotgun (WGS) entry which is preliminary data.</text>
</comment>